<name>C5KF65_PERM5</name>
<dbReference type="Proteomes" id="UP000007800">
    <property type="component" value="Unassembled WGS sequence"/>
</dbReference>
<gene>
    <name evidence="1" type="ORF">Pmar_PMAR004719</name>
</gene>
<sequence length="249" mass="28677">MTNSLYDPLGLVIELDIQGRHLVQRASQYAWDARLPDDLCVLTSKWLALVKKAVLETKVPRKIDCKKLLVYVDASQSTWGVDIRTPSGTRVCAKGGLFPQPKRDKWTIPRKELLSLIYGRDLLINVWKTVDESMRDQCEALILSDSQINCYRVHKEDQATDMKAWERKTIQSMRGFMMNHSVVLRHVATTWNSADGITRGTFPNKVSEDMVKATAAWWKTDDFTLEVNWLTKVSSVMLRKRPLMRLRIP</sequence>
<dbReference type="RefSeq" id="XP_002785071.1">
    <property type="nucleotide sequence ID" value="XM_002785025.1"/>
</dbReference>
<evidence type="ECO:0000313" key="1">
    <source>
        <dbReference type="EMBL" id="EER16867.1"/>
    </source>
</evidence>
<dbReference type="GeneID" id="9052872"/>
<dbReference type="InterPro" id="IPR008042">
    <property type="entry name" value="Retrotrans_Pao"/>
</dbReference>
<dbReference type="InParanoid" id="C5KF65"/>
<dbReference type="OrthoDB" id="414640at2759"/>
<evidence type="ECO:0000313" key="2">
    <source>
        <dbReference type="Proteomes" id="UP000007800"/>
    </source>
</evidence>
<keyword evidence="2" id="KW-1185">Reference proteome</keyword>
<dbReference type="OMA" id="WVEADCE"/>
<accession>C5KF65</accession>
<proteinExistence type="predicted"/>
<dbReference type="AlphaFoldDB" id="C5KF65"/>
<dbReference type="EMBL" id="GG672691">
    <property type="protein sequence ID" value="EER16867.1"/>
    <property type="molecule type" value="Genomic_DNA"/>
</dbReference>
<dbReference type="Pfam" id="PF05380">
    <property type="entry name" value="Peptidase_A17"/>
    <property type="match status" value="1"/>
</dbReference>
<organism evidence="2">
    <name type="scientific">Perkinsus marinus (strain ATCC 50983 / TXsc)</name>
    <dbReference type="NCBI Taxonomy" id="423536"/>
    <lineage>
        <taxon>Eukaryota</taxon>
        <taxon>Sar</taxon>
        <taxon>Alveolata</taxon>
        <taxon>Perkinsozoa</taxon>
        <taxon>Perkinsea</taxon>
        <taxon>Perkinsida</taxon>
        <taxon>Perkinsidae</taxon>
        <taxon>Perkinsus</taxon>
    </lineage>
</organism>
<protein>
    <submittedName>
        <fullName evidence="1">Uncharacterized protein</fullName>
    </submittedName>
</protein>
<reference evidence="1 2" key="1">
    <citation type="submission" date="2008-07" db="EMBL/GenBank/DDBJ databases">
        <authorList>
            <person name="El-Sayed N."/>
            <person name="Caler E."/>
            <person name="Inman J."/>
            <person name="Amedeo P."/>
            <person name="Hass B."/>
            <person name="Wortman J."/>
        </authorList>
    </citation>
    <scope>NUCLEOTIDE SEQUENCE [LARGE SCALE GENOMIC DNA]</scope>
    <source>
        <strain evidence="2">ATCC 50983 / TXsc</strain>
    </source>
</reference>